<dbReference type="STRING" id="1095778.SAMN04489842_2386"/>
<gene>
    <name evidence="3" type="ORF">SAMN04489842_2386</name>
</gene>
<reference evidence="4" key="1">
    <citation type="submission" date="2016-10" db="EMBL/GenBank/DDBJ databases">
        <authorList>
            <person name="Varghese N."/>
            <person name="Submissions S."/>
        </authorList>
    </citation>
    <scope>NUCLEOTIDE SEQUENCE [LARGE SCALE GENOMIC DNA]</scope>
    <source>
        <strain evidence="4">DSM 24767</strain>
    </source>
</reference>
<feature type="domain" description="Methyltransferase" evidence="2">
    <location>
        <begin position="41"/>
        <end position="136"/>
    </location>
</feature>
<evidence type="ECO:0000256" key="1">
    <source>
        <dbReference type="ARBA" id="ARBA00022679"/>
    </source>
</evidence>
<dbReference type="InterPro" id="IPR041698">
    <property type="entry name" value="Methyltransf_25"/>
</dbReference>
<dbReference type="OrthoDB" id="147504at2157"/>
<dbReference type="AlphaFoldDB" id="A0A1H1GET7"/>
<organism evidence="3 4">
    <name type="scientific">Natronobacterium texcoconense</name>
    <dbReference type="NCBI Taxonomy" id="1095778"/>
    <lineage>
        <taxon>Archaea</taxon>
        <taxon>Methanobacteriati</taxon>
        <taxon>Methanobacteriota</taxon>
        <taxon>Stenosarchaea group</taxon>
        <taxon>Halobacteria</taxon>
        <taxon>Halobacteriales</taxon>
        <taxon>Natrialbaceae</taxon>
        <taxon>Natronobacterium</taxon>
    </lineage>
</organism>
<proteinExistence type="predicted"/>
<accession>A0A1H1GET7</accession>
<evidence type="ECO:0000313" key="3">
    <source>
        <dbReference type="EMBL" id="SDR11346.1"/>
    </source>
</evidence>
<dbReference type="Pfam" id="PF13649">
    <property type="entry name" value="Methyltransf_25"/>
    <property type="match status" value="1"/>
</dbReference>
<dbReference type="EMBL" id="FNLC01000002">
    <property type="protein sequence ID" value="SDR11346.1"/>
    <property type="molecule type" value="Genomic_DNA"/>
</dbReference>
<dbReference type="RefSeq" id="WP_090381907.1">
    <property type="nucleotide sequence ID" value="NZ_FNLC01000002.1"/>
</dbReference>
<evidence type="ECO:0000313" key="4">
    <source>
        <dbReference type="Proteomes" id="UP000198848"/>
    </source>
</evidence>
<dbReference type="SUPFAM" id="SSF53335">
    <property type="entry name" value="S-adenosyl-L-methionine-dependent methyltransferases"/>
    <property type="match status" value="1"/>
</dbReference>
<dbReference type="PANTHER" id="PTHR43861">
    <property type="entry name" value="TRANS-ACONITATE 2-METHYLTRANSFERASE-RELATED"/>
    <property type="match status" value="1"/>
</dbReference>
<dbReference type="InterPro" id="IPR029063">
    <property type="entry name" value="SAM-dependent_MTases_sf"/>
</dbReference>
<keyword evidence="1 3" id="KW-0808">Transferase</keyword>
<keyword evidence="3" id="KW-0489">Methyltransferase</keyword>
<name>A0A1H1GET7_NATTX</name>
<keyword evidence="4" id="KW-1185">Reference proteome</keyword>
<sequence length="197" mass="22175">MHPAKGFFDEWAGFYDANYEDQEIGDVEFYVNLAQEVDGPVLEVGCGTGRIYLDLLRAGVDAYGIDISEEMLAILEQKADEADLTPSVRQSDMTDFVPTRKYELIIVPFRTFLHNVTIADQKAALRQLREALVPDGRLVLNFFVPSFDVICETYGDPKTQSVTHRGDEYVVTDVSRIVDVCNICRISHEATTTIGNW</sequence>
<dbReference type="Proteomes" id="UP000198848">
    <property type="component" value="Unassembled WGS sequence"/>
</dbReference>
<dbReference type="CDD" id="cd02440">
    <property type="entry name" value="AdoMet_MTases"/>
    <property type="match status" value="1"/>
</dbReference>
<dbReference type="GO" id="GO:0008168">
    <property type="term" value="F:methyltransferase activity"/>
    <property type="evidence" value="ECO:0007669"/>
    <property type="project" value="UniProtKB-KW"/>
</dbReference>
<evidence type="ECO:0000259" key="2">
    <source>
        <dbReference type="Pfam" id="PF13649"/>
    </source>
</evidence>
<dbReference type="Gene3D" id="3.40.50.150">
    <property type="entry name" value="Vaccinia Virus protein VP39"/>
    <property type="match status" value="1"/>
</dbReference>
<protein>
    <submittedName>
        <fullName evidence="3">Methyltransferase domain-containing protein</fullName>
    </submittedName>
</protein>
<dbReference type="GO" id="GO:0032259">
    <property type="term" value="P:methylation"/>
    <property type="evidence" value="ECO:0007669"/>
    <property type="project" value="UniProtKB-KW"/>
</dbReference>